<keyword evidence="2" id="KW-0863">Zinc-finger</keyword>
<keyword evidence="3" id="KW-0862">Zinc</keyword>
<dbReference type="InterPro" id="IPR002893">
    <property type="entry name" value="Znf_MYND"/>
</dbReference>
<comment type="caution">
    <text evidence="5">The sequence shown here is derived from an EMBL/GenBank/DDBJ whole genome shotgun (WGS) entry which is preliminary data.</text>
</comment>
<dbReference type="EMBL" id="ML978128">
    <property type="protein sequence ID" value="KAF2097585.1"/>
    <property type="molecule type" value="Genomic_DNA"/>
</dbReference>
<reference evidence="5" key="1">
    <citation type="journal article" date="2020" name="Stud. Mycol.">
        <title>101 Dothideomycetes genomes: a test case for predicting lifestyles and emergence of pathogens.</title>
        <authorList>
            <person name="Haridas S."/>
            <person name="Albert R."/>
            <person name="Binder M."/>
            <person name="Bloem J."/>
            <person name="Labutti K."/>
            <person name="Salamov A."/>
            <person name="Andreopoulos B."/>
            <person name="Baker S."/>
            <person name="Barry K."/>
            <person name="Bills G."/>
            <person name="Bluhm B."/>
            <person name="Cannon C."/>
            <person name="Castanera R."/>
            <person name="Culley D."/>
            <person name="Daum C."/>
            <person name="Ezra D."/>
            <person name="Gonzalez J."/>
            <person name="Henrissat B."/>
            <person name="Kuo A."/>
            <person name="Liang C."/>
            <person name="Lipzen A."/>
            <person name="Lutzoni F."/>
            <person name="Magnuson J."/>
            <person name="Mondo S."/>
            <person name="Nolan M."/>
            <person name="Ohm R."/>
            <person name="Pangilinan J."/>
            <person name="Park H.-J."/>
            <person name="Ramirez L."/>
            <person name="Alfaro M."/>
            <person name="Sun H."/>
            <person name="Tritt A."/>
            <person name="Yoshinaga Y."/>
            <person name="Zwiers L.-H."/>
            <person name="Turgeon B."/>
            <person name="Goodwin S."/>
            <person name="Spatafora J."/>
            <person name="Crous P."/>
            <person name="Grigoriev I."/>
        </authorList>
    </citation>
    <scope>NUCLEOTIDE SEQUENCE</scope>
    <source>
        <strain evidence="5">CBS 133067</strain>
    </source>
</reference>
<evidence type="ECO:0000259" key="4">
    <source>
        <dbReference type="PROSITE" id="PS01360"/>
    </source>
</evidence>
<evidence type="ECO:0000256" key="3">
    <source>
        <dbReference type="ARBA" id="ARBA00022833"/>
    </source>
</evidence>
<dbReference type="GO" id="GO:0008270">
    <property type="term" value="F:zinc ion binding"/>
    <property type="evidence" value="ECO:0007669"/>
    <property type="project" value="UniProtKB-KW"/>
</dbReference>
<feature type="domain" description="MYND-type" evidence="4">
    <location>
        <begin position="49"/>
        <end position="89"/>
    </location>
</feature>
<proteinExistence type="predicted"/>
<name>A0A9P4M599_9PEZI</name>
<sequence length="404" mass="46843">MALVWPEGEDHLRNPPTLMYGDHRQRRGYDIDGIVGTRPGPDRSLTDGCGKCNQPCRQGTSFLCSQCGLIRYCSNEHLSAHRDRHGHACEVITMYREQLASDERVLRRDFAPVDPFNMVAGRFWDERQTQKYMLTRMDLIRAMRRLRTKESVEAQLEQVQGLLKLSRNDGIMARNTEPQLLLRLDRDQECYDFLKRWRFIGKAFNFDWDDVDYLSTDYPTLIEKQQDAFEPVEYLCDHNVAGFDGTILEHNIAATLLKIKLILDLGALQKATIFEDTTLGSALPREIQDVVRSYIPQSPIVANNRHLWECRDHAASIGELNHQIDMLYITVKDIADRYWPVMLDHYASFDERFRVLDRTGGQECPGGLRNSYDSWVETPGAMAFLRWKFNGDPDSRPLTWSEFL</sequence>
<dbReference type="Proteomes" id="UP000799772">
    <property type="component" value="Unassembled WGS sequence"/>
</dbReference>
<dbReference type="SUPFAM" id="SSF144232">
    <property type="entry name" value="HIT/MYND zinc finger-like"/>
    <property type="match status" value="1"/>
</dbReference>
<accession>A0A9P4M599</accession>
<dbReference type="Gene3D" id="6.10.140.2220">
    <property type="match status" value="1"/>
</dbReference>
<evidence type="ECO:0000313" key="5">
    <source>
        <dbReference type="EMBL" id="KAF2097585.1"/>
    </source>
</evidence>
<dbReference type="OrthoDB" id="5952526at2759"/>
<dbReference type="PROSITE" id="PS01360">
    <property type="entry name" value="ZF_MYND_1"/>
    <property type="match status" value="1"/>
</dbReference>
<gene>
    <name evidence="5" type="ORF">NA57DRAFT_58161</name>
</gene>
<dbReference type="AlphaFoldDB" id="A0A9P4M599"/>
<evidence type="ECO:0000256" key="1">
    <source>
        <dbReference type="ARBA" id="ARBA00022723"/>
    </source>
</evidence>
<keyword evidence="1" id="KW-0479">Metal-binding</keyword>
<keyword evidence="6" id="KW-1185">Reference proteome</keyword>
<evidence type="ECO:0000256" key="2">
    <source>
        <dbReference type="ARBA" id="ARBA00022771"/>
    </source>
</evidence>
<protein>
    <recommendedName>
        <fullName evidence="4">MYND-type domain-containing protein</fullName>
    </recommendedName>
</protein>
<evidence type="ECO:0000313" key="6">
    <source>
        <dbReference type="Proteomes" id="UP000799772"/>
    </source>
</evidence>
<organism evidence="5 6">
    <name type="scientific">Rhizodiscina lignyota</name>
    <dbReference type="NCBI Taxonomy" id="1504668"/>
    <lineage>
        <taxon>Eukaryota</taxon>
        <taxon>Fungi</taxon>
        <taxon>Dikarya</taxon>
        <taxon>Ascomycota</taxon>
        <taxon>Pezizomycotina</taxon>
        <taxon>Dothideomycetes</taxon>
        <taxon>Pleosporomycetidae</taxon>
        <taxon>Aulographales</taxon>
        <taxon>Rhizodiscinaceae</taxon>
        <taxon>Rhizodiscina</taxon>
    </lineage>
</organism>